<reference evidence="3 4" key="1">
    <citation type="submission" date="2020-10" db="EMBL/GenBank/DDBJ databases">
        <title>The genome sequence of Chitinilyticum litopenaei 4Y14.</title>
        <authorList>
            <person name="Liu Y."/>
        </authorList>
    </citation>
    <scope>NUCLEOTIDE SEQUENCE [LARGE SCALE GENOMIC DNA]</scope>
    <source>
        <strain evidence="3 4">4Y14</strain>
    </source>
</reference>
<dbReference type="RefSeq" id="WP_194114781.1">
    <property type="nucleotide sequence ID" value="NZ_JADFUA010000001.1"/>
</dbReference>
<evidence type="ECO:0000259" key="2">
    <source>
        <dbReference type="Pfam" id="PF00497"/>
    </source>
</evidence>
<evidence type="ECO:0000256" key="1">
    <source>
        <dbReference type="SAM" id="SignalP"/>
    </source>
</evidence>
<organism evidence="3 4">
    <name type="scientific">Chitinilyticum piscinae</name>
    <dbReference type="NCBI Taxonomy" id="2866724"/>
    <lineage>
        <taxon>Bacteria</taxon>
        <taxon>Pseudomonadati</taxon>
        <taxon>Pseudomonadota</taxon>
        <taxon>Betaproteobacteria</taxon>
        <taxon>Neisseriales</taxon>
        <taxon>Chitinibacteraceae</taxon>
        <taxon>Chitinilyticum</taxon>
    </lineage>
</organism>
<dbReference type="PANTHER" id="PTHR38834">
    <property type="entry name" value="PERIPLASMIC SUBSTRATE BINDING PROTEIN FAMILY 3"/>
    <property type="match status" value="1"/>
</dbReference>
<gene>
    <name evidence="3" type="ORF">INR99_02895</name>
</gene>
<keyword evidence="4" id="KW-1185">Reference proteome</keyword>
<proteinExistence type="predicted"/>
<keyword evidence="1" id="KW-0732">Signal</keyword>
<feature type="signal peptide" evidence="1">
    <location>
        <begin position="1"/>
        <end position="23"/>
    </location>
</feature>
<dbReference type="Gene3D" id="3.40.190.10">
    <property type="entry name" value="Periplasmic binding protein-like II"/>
    <property type="match status" value="2"/>
</dbReference>
<dbReference type="EMBL" id="JADFUA010000001">
    <property type="protein sequence ID" value="MBE9608288.1"/>
    <property type="molecule type" value="Genomic_DNA"/>
</dbReference>
<dbReference type="InterPro" id="IPR001638">
    <property type="entry name" value="Solute-binding_3/MltF_N"/>
</dbReference>
<dbReference type="SUPFAM" id="SSF53850">
    <property type="entry name" value="Periplasmic binding protein-like II"/>
    <property type="match status" value="1"/>
</dbReference>
<dbReference type="Proteomes" id="UP000604481">
    <property type="component" value="Unassembled WGS sequence"/>
</dbReference>
<evidence type="ECO:0000313" key="3">
    <source>
        <dbReference type="EMBL" id="MBE9608288.1"/>
    </source>
</evidence>
<comment type="caution">
    <text evidence="3">The sequence shown here is derived from an EMBL/GenBank/DDBJ whole genome shotgun (WGS) entry which is preliminary data.</text>
</comment>
<dbReference type="Pfam" id="PF00497">
    <property type="entry name" value="SBP_bac_3"/>
    <property type="match status" value="1"/>
</dbReference>
<feature type="domain" description="Solute-binding protein family 3/N-terminal" evidence="2">
    <location>
        <begin position="29"/>
        <end position="247"/>
    </location>
</feature>
<dbReference type="PANTHER" id="PTHR38834:SF3">
    <property type="entry name" value="SOLUTE-BINDING PROTEIN FAMILY 3_N-TERMINAL DOMAIN-CONTAINING PROTEIN"/>
    <property type="match status" value="1"/>
</dbReference>
<feature type="chain" id="PRO_5035181791" evidence="1">
    <location>
        <begin position="24"/>
        <end position="248"/>
    </location>
</feature>
<protein>
    <submittedName>
        <fullName evidence="3">Transporter substrate-binding domain-containing protein</fullName>
    </submittedName>
</protein>
<dbReference type="AlphaFoldDB" id="A0A8J7FZ05"/>
<evidence type="ECO:0000313" key="4">
    <source>
        <dbReference type="Proteomes" id="UP000604481"/>
    </source>
</evidence>
<name>A0A8J7FZ05_9NEIS</name>
<accession>A0A8J7FZ05</accession>
<sequence>MQHLLAGLGMTLLLVGSASAAAAADLRAYTENFPPFNYLQEQQESGISVELLRMVAQRANLDIQMSFLPWQRAVNENAMDANSILFTTVRTPQRENTYRWVGPIDACDIALIKLKKRQDIQIGKLEDAFRYTVGIPTAGADFETLSRLGFPAGQLRRAPPSASVIRMLYAERFDLASGILLSYAYQARQVGLPAGELVSVYPLQKGSGCYFAFNSRVDPELFRRFETAFKELERDGAILQLRRHYLND</sequence>